<reference evidence="10" key="2">
    <citation type="submission" date="2025-09" db="UniProtKB">
        <authorList>
            <consortium name="Ensembl"/>
        </authorList>
    </citation>
    <scope>IDENTIFICATION</scope>
</reference>
<evidence type="ECO:0000256" key="6">
    <source>
        <dbReference type="ARBA" id="ARBA00022989"/>
    </source>
</evidence>
<evidence type="ECO:0000256" key="2">
    <source>
        <dbReference type="ARBA" id="ARBA00022692"/>
    </source>
</evidence>
<evidence type="ECO:0000256" key="3">
    <source>
        <dbReference type="ARBA" id="ARBA00022737"/>
    </source>
</evidence>
<accession>A0A8C0QL70</accession>
<dbReference type="Gene3D" id="2.60.40.60">
    <property type="entry name" value="Cadherins"/>
    <property type="match status" value="3"/>
</dbReference>
<keyword evidence="7" id="KW-0472">Membrane</keyword>
<dbReference type="FunFam" id="2.60.40.60:FF:000101">
    <property type="entry name" value="FAT atypical cadherin 4"/>
    <property type="match status" value="1"/>
</dbReference>
<dbReference type="Ensembl" id="ENSCABT00000027255.1">
    <property type="protein sequence ID" value="ENSCABP00000024872.1"/>
    <property type="gene ID" value="ENSCABG00000018319.1"/>
</dbReference>
<dbReference type="GeneTree" id="ENSGT00940000161160"/>
<dbReference type="PROSITE" id="PS50268">
    <property type="entry name" value="CADHERIN_2"/>
    <property type="match status" value="3"/>
</dbReference>
<keyword evidence="3" id="KW-0677">Repeat</keyword>
<sequence>MGQRFGITLLDVNDNTPVVSGSYNIFVNEEQENISIQIQAFDNDEPGTNNSRLRFQLEPGAFSTNFTIDSATGVLHSLGVLDREAIEPALQGKVVVTVWVHDLGVPQLSSLVNVTIIVEDVNDNTPFQRQGRAPLTGFPSPGAFVGSVEAEDADQTEVHHRISFQLVSGSGSSSFLLRSIRLGPGQYQGNLSLDPDVALDYDRLSPAYFNLTVQAENTGTGDALNVVPTTVQVLVLDVNDEPPTLVPASLQDVSVAEDAQPGLLTTLQASDLDTNHLLHFQELGLACYKGAGAAGHVCQDWFYLEPNGSVFLNSSQIDYEVCDLATITLRVEDTRTEEGNRYSNNATLRILISDVNDNSPEFLRINDTFGETWGHDMPGLLSQARDADSGPRGAITFSISKVLFLQDNGPSHTLTSVFKVATTAEGDLYIGSIHEQLKTISFISSTLGTAPCPHLAWLTLWLSLLPLQIFTVDQSYRVRLVFSTSVNEVQENSDKIKALSPGPAPASTALGATPVAHPPTVCFCSYRRKLKAMKALKVASTLTASVAQQGPAIPGTNKYNAEGANPILNLTLDAPSDLGFDEDSNADAARWDWNVSLGGWVVVPRPSRGPAWGPALCPRCPLSPAGGRSDWTGTAQPSSTLANLCCSLSCSLNSLDENMVENLAEGSPGPPVLQVSEQPLRPRLPWRAWPAWQRALPRGSALPCSGHALPLPPPRAVSAMGTGHGSSLALVPTLWPGLAAPSL</sequence>
<dbReference type="InterPro" id="IPR015919">
    <property type="entry name" value="Cadherin-like_sf"/>
</dbReference>
<dbReference type="SMART" id="SM00112">
    <property type="entry name" value="CA"/>
    <property type="match status" value="3"/>
</dbReference>
<reference evidence="10" key="1">
    <citation type="submission" date="2025-08" db="UniProtKB">
        <authorList>
            <consortium name="Ensembl"/>
        </authorList>
    </citation>
    <scope>IDENTIFICATION</scope>
</reference>
<proteinExistence type="predicted"/>
<keyword evidence="4 8" id="KW-0106">Calcium</keyword>
<feature type="domain" description="Cadherin" evidence="9">
    <location>
        <begin position="247"/>
        <end position="362"/>
    </location>
</feature>
<dbReference type="GO" id="GO:0030154">
    <property type="term" value="P:cell differentiation"/>
    <property type="evidence" value="ECO:0007669"/>
    <property type="project" value="UniProtKB-ARBA"/>
</dbReference>
<evidence type="ECO:0000256" key="1">
    <source>
        <dbReference type="ARBA" id="ARBA00004370"/>
    </source>
</evidence>
<evidence type="ECO:0000256" key="5">
    <source>
        <dbReference type="ARBA" id="ARBA00022889"/>
    </source>
</evidence>
<dbReference type="GO" id="GO:0007156">
    <property type="term" value="P:homophilic cell adhesion via plasma membrane adhesion molecules"/>
    <property type="evidence" value="ECO:0007669"/>
    <property type="project" value="InterPro"/>
</dbReference>
<dbReference type="PROSITE" id="PS00232">
    <property type="entry name" value="CADHERIN_1"/>
    <property type="match status" value="2"/>
</dbReference>
<evidence type="ECO:0000313" key="11">
    <source>
        <dbReference type="Proteomes" id="UP000694404"/>
    </source>
</evidence>
<evidence type="ECO:0000256" key="7">
    <source>
        <dbReference type="ARBA" id="ARBA00023136"/>
    </source>
</evidence>
<dbReference type="GO" id="GO:0060429">
    <property type="term" value="P:epithelium development"/>
    <property type="evidence" value="ECO:0007669"/>
    <property type="project" value="UniProtKB-ARBA"/>
</dbReference>
<organism evidence="10 11">
    <name type="scientific">Chelonoidis abingdonii</name>
    <name type="common">Abingdon island giant tortoise</name>
    <name type="synonym">Testudo abingdonii</name>
    <dbReference type="NCBI Taxonomy" id="106734"/>
    <lineage>
        <taxon>Eukaryota</taxon>
        <taxon>Metazoa</taxon>
        <taxon>Chordata</taxon>
        <taxon>Craniata</taxon>
        <taxon>Vertebrata</taxon>
        <taxon>Euteleostomi</taxon>
        <taxon>Archelosauria</taxon>
        <taxon>Testudinata</taxon>
        <taxon>Testudines</taxon>
        <taxon>Cryptodira</taxon>
        <taxon>Durocryptodira</taxon>
        <taxon>Testudinoidea</taxon>
        <taxon>Testudinidae</taxon>
        <taxon>Chelonoidis</taxon>
    </lineage>
</organism>
<dbReference type="Proteomes" id="UP000694404">
    <property type="component" value="Unplaced"/>
</dbReference>
<dbReference type="PRINTS" id="PR00205">
    <property type="entry name" value="CADHERIN"/>
</dbReference>
<dbReference type="InterPro" id="IPR020894">
    <property type="entry name" value="Cadherin_CS"/>
</dbReference>
<dbReference type="PANTHER" id="PTHR24026:SF133">
    <property type="entry name" value="CADHERIN-RELATED FAMILY MEMBER 2"/>
    <property type="match status" value="1"/>
</dbReference>
<evidence type="ECO:0000256" key="4">
    <source>
        <dbReference type="ARBA" id="ARBA00022837"/>
    </source>
</evidence>
<name>A0A8C0QL70_CHEAB</name>
<protein>
    <recommendedName>
        <fullName evidence="9">Cadherin domain-containing protein</fullName>
    </recommendedName>
</protein>
<dbReference type="OMA" id="EVGANMD"/>
<dbReference type="CDD" id="cd11304">
    <property type="entry name" value="Cadherin_repeat"/>
    <property type="match status" value="2"/>
</dbReference>
<feature type="domain" description="Cadherin" evidence="9">
    <location>
        <begin position="141"/>
        <end position="245"/>
    </location>
</feature>
<dbReference type="AlphaFoldDB" id="A0A8C0QL70"/>
<keyword evidence="2" id="KW-0812">Transmembrane</keyword>
<evidence type="ECO:0000313" key="10">
    <source>
        <dbReference type="Ensembl" id="ENSCABP00000024872.1"/>
    </source>
</evidence>
<dbReference type="SUPFAM" id="SSF49313">
    <property type="entry name" value="Cadherin-like"/>
    <property type="match status" value="3"/>
</dbReference>
<feature type="domain" description="Cadherin" evidence="9">
    <location>
        <begin position="19"/>
        <end position="136"/>
    </location>
</feature>
<keyword evidence="5" id="KW-0130">Cell adhesion</keyword>
<evidence type="ECO:0000256" key="8">
    <source>
        <dbReference type="PROSITE-ProRule" id="PRU00043"/>
    </source>
</evidence>
<evidence type="ECO:0000259" key="9">
    <source>
        <dbReference type="PROSITE" id="PS50268"/>
    </source>
</evidence>
<dbReference type="PANTHER" id="PTHR24026">
    <property type="entry name" value="FAT ATYPICAL CADHERIN-RELATED"/>
    <property type="match status" value="1"/>
</dbReference>
<dbReference type="GO" id="GO:0005509">
    <property type="term" value="F:calcium ion binding"/>
    <property type="evidence" value="ECO:0007669"/>
    <property type="project" value="UniProtKB-UniRule"/>
</dbReference>
<comment type="subcellular location">
    <subcellularLocation>
        <location evidence="1">Membrane</location>
    </subcellularLocation>
</comment>
<dbReference type="Pfam" id="PF00028">
    <property type="entry name" value="Cadherin"/>
    <property type="match status" value="1"/>
</dbReference>
<keyword evidence="11" id="KW-1185">Reference proteome</keyword>
<keyword evidence="6" id="KW-1133">Transmembrane helix</keyword>
<dbReference type="GO" id="GO:0005886">
    <property type="term" value="C:plasma membrane"/>
    <property type="evidence" value="ECO:0007669"/>
    <property type="project" value="InterPro"/>
</dbReference>
<dbReference type="GO" id="GO:0050839">
    <property type="term" value="F:cell adhesion molecule binding"/>
    <property type="evidence" value="ECO:0007669"/>
    <property type="project" value="TreeGrafter"/>
</dbReference>
<dbReference type="InterPro" id="IPR002126">
    <property type="entry name" value="Cadherin-like_dom"/>
</dbReference>